<dbReference type="SUPFAM" id="SSF55874">
    <property type="entry name" value="ATPase domain of HSP90 chaperone/DNA topoisomerase II/histidine kinase"/>
    <property type="match status" value="1"/>
</dbReference>
<name>A0A0F3GJH1_9BACT</name>
<evidence type="ECO:0000256" key="3">
    <source>
        <dbReference type="ARBA" id="ARBA00022553"/>
    </source>
</evidence>
<sequence>MEVGKMTWKKDTINMQHLLHHAVKATSSLFLKNDAVRPVVEVEKNIPDTVGDYDRILQVLINMISNGFKFSTEGNITLKACCSSDGQLTISVTDEGMGIPAEQQEMVFEKFKQIGDTLTDKPKGTGLGLPICKEIVEHHGGRIWVESGYGQGSTFSFTLPVIQPDVINGDKLELAAETQASTQDNGKEESRLCLLLKPPLQGEGLDTPTTKKST</sequence>
<dbReference type="InterPro" id="IPR005467">
    <property type="entry name" value="His_kinase_dom"/>
</dbReference>
<organism evidence="8 9">
    <name type="scientific">Candidatus Magnetobacterium bavaricum</name>
    <dbReference type="NCBI Taxonomy" id="29290"/>
    <lineage>
        <taxon>Bacteria</taxon>
        <taxon>Pseudomonadati</taxon>
        <taxon>Nitrospirota</taxon>
        <taxon>Thermodesulfovibrionia</taxon>
        <taxon>Thermodesulfovibrionales</taxon>
        <taxon>Candidatus Magnetobacteriaceae</taxon>
        <taxon>Candidatus Magnetobacterium</taxon>
    </lineage>
</organism>
<dbReference type="Pfam" id="PF02518">
    <property type="entry name" value="HATPase_c"/>
    <property type="match status" value="1"/>
</dbReference>
<dbReference type="PROSITE" id="PS50109">
    <property type="entry name" value="HIS_KIN"/>
    <property type="match status" value="1"/>
</dbReference>
<keyword evidence="9" id="KW-1185">Reference proteome</keyword>
<dbReference type="PRINTS" id="PR00344">
    <property type="entry name" value="BCTRLSENSOR"/>
</dbReference>
<dbReference type="GO" id="GO:0005524">
    <property type="term" value="F:ATP binding"/>
    <property type="evidence" value="ECO:0007669"/>
    <property type="project" value="UniProtKB-KW"/>
</dbReference>
<evidence type="ECO:0000256" key="6">
    <source>
        <dbReference type="ARBA" id="ARBA00023012"/>
    </source>
</evidence>
<keyword evidence="5" id="KW-0418">Kinase</keyword>
<feature type="domain" description="Histidine kinase" evidence="7">
    <location>
        <begin position="1"/>
        <end position="163"/>
    </location>
</feature>
<dbReference type="InterPro" id="IPR036890">
    <property type="entry name" value="HATPase_C_sf"/>
</dbReference>
<proteinExistence type="predicted"/>
<evidence type="ECO:0000313" key="9">
    <source>
        <dbReference type="Proteomes" id="UP000033423"/>
    </source>
</evidence>
<dbReference type="InterPro" id="IPR004358">
    <property type="entry name" value="Sig_transdc_His_kin-like_C"/>
</dbReference>
<keyword evidence="4" id="KW-0808">Transferase</keyword>
<evidence type="ECO:0000256" key="4">
    <source>
        <dbReference type="ARBA" id="ARBA00022679"/>
    </source>
</evidence>
<dbReference type="InterPro" id="IPR050736">
    <property type="entry name" value="Sensor_HK_Regulatory"/>
</dbReference>
<dbReference type="GO" id="GO:0000160">
    <property type="term" value="P:phosphorelay signal transduction system"/>
    <property type="evidence" value="ECO:0007669"/>
    <property type="project" value="UniProtKB-KW"/>
</dbReference>
<evidence type="ECO:0000256" key="5">
    <source>
        <dbReference type="ARBA" id="ARBA00022777"/>
    </source>
</evidence>
<evidence type="ECO:0000256" key="1">
    <source>
        <dbReference type="ARBA" id="ARBA00000085"/>
    </source>
</evidence>
<dbReference type="CDD" id="cd16922">
    <property type="entry name" value="HATPase_EvgS-ArcB-TorS-like"/>
    <property type="match status" value="1"/>
</dbReference>
<dbReference type="InterPro" id="IPR003594">
    <property type="entry name" value="HATPase_dom"/>
</dbReference>
<comment type="catalytic activity">
    <reaction evidence="1">
        <text>ATP + protein L-histidine = ADP + protein N-phospho-L-histidine.</text>
        <dbReference type="EC" id="2.7.13.3"/>
    </reaction>
</comment>
<keyword evidence="8" id="KW-0547">Nucleotide-binding</keyword>
<dbReference type="EC" id="2.7.13.3" evidence="2"/>
<keyword evidence="8" id="KW-0067">ATP-binding</keyword>
<dbReference type="Gene3D" id="3.30.565.10">
    <property type="entry name" value="Histidine kinase-like ATPase, C-terminal domain"/>
    <property type="match status" value="1"/>
</dbReference>
<evidence type="ECO:0000259" key="7">
    <source>
        <dbReference type="PROSITE" id="PS50109"/>
    </source>
</evidence>
<dbReference type="AlphaFoldDB" id="A0A0F3GJH1"/>
<keyword evidence="6" id="KW-0902">Two-component regulatory system</keyword>
<dbReference type="EMBL" id="LACI01002420">
    <property type="protein sequence ID" value="KJU82114.1"/>
    <property type="molecule type" value="Genomic_DNA"/>
</dbReference>
<evidence type="ECO:0000256" key="2">
    <source>
        <dbReference type="ARBA" id="ARBA00012438"/>
    </source>
</evidence>
<dbReference type="PANTHER" id="PTHR43711:SF30">
    <property type="entry name" value="HISTIDINE KINASE"/>
    <property type="match status" value="1"/>
</dbReference>
<gene>
    <name evidence="8" type="ORF">MBAV_005687</name>
</gene>
<dbReference type="GO" id="GO:0004673">
    <property type="term" value="F:protein histidine kinase activity"/>
    <property type="evidence" value="ECO:0007669"/>
    <property type="project" value="UniProtKB-EC"/>
</dbReference>
<reference evidence="8 9" key="1">
    <citation type="submission" date="2015-02" db="EMBL/GenBank/DDBJ databases">
        <title>Single-cell genomics of uncultivated deep-branching MTB reveals a conserved set of magnetosome genes.</title>
        <authorList>
            <person name="Kolinko S."/>
            <person name="Richter M."/>
            <person name="Glockner F.O."/>
            <person name="Brachmann A."/>
            <person name="Schuler D."/>
        </authorList>
    </citation>
    <scope>NUCLEOTIDE SEQUENCE [LARGE SCALE GENOMIC DNA]</scope>
    <source>
        <strain evidence="8">TM-1</strain>
    </source>
</reference>
<comment type="caution">
    <text evidence="8">The sequence shown here is derived from an EMBL/GenBank/DDBJ whole genome shotgun (WGS) entry which is preliminary data.</text>
</comment>
<dbReference type="PATRIC" id="fig|29290.4.peg.7519"/>
<keyword evidence="3" id="KW-0597">Phosphoprotein</keyword>
<dbReference type="Proteomes" id="UP000033423">
    <property type="component" value="Unassembled WGS sequence"/>
</dbReference>
<evidence type="ECO:0000313" key="8">
    <source>
        <dbReference type="EMBL" id="KJU82114.1"/>
    </source>
</evidence>
<protein>
    <recommendedName>
        <fullName evidence="2">histidine kinase</fullName>
        <ecNumber evidence="2">2.7.13.3</ecNumber>
    </recommendedName>
</protein>
<accession>A0A0F3GJH1</accession>
<dbReference type="FunFam" id="3.30.565.10:FF:000010">
    <property type="entry name" value="Sensor histidine kinase RcsC"/>
    <property type="match status" value="1"/>
</dbReference>
<dbReference type="PANTHER" id="PTHR43711">
    <property type="entry name" value="TWO-COMPONENT HISTIDINE KINASE"/>
    <property type="match status" value="1"/>
</dbReference>
<dbReference type="SMART" id="SM00387">
    <property type="entry name" value="HATPase_c"/>
    <property type="match status" value="1"/>
</dbReference>